<comment type="caution">
    <text evidence="1">The sequence shown here is derived from an EMBL/GenBank/DDBJ whole genome shotgun (WGS) entry which is preliminary data.</text>
</comment>
<evidence type="ECO:0000313" key="1">
    <source>
        <dbReference type="EMBL" id="KAK7462136.1"/>
    </source>
</evidence>
<evidence type="ECO:0000313" key="2">
    <source>
        <dbReference type="Proteomes" id="UP001498398"/>
    </source>
</evidence>
<keyword evidence="2" id="KW-1185">Reference proteome</keyword>
<accession>A0ABR1JI98</accession>
<dbReference type="EMBL" id="JBANRG010000011">
    <property type="protein sequence ID" value="KAK7462136.1"/>
    <property type="molecule type" value="Genomic_DNA"/>
</dbReference>
<organism evidence="1 2">
    <name type="scientific">Marasmiellus scandens</name>
    <dbReference type="NCBI Taxonomy" id="2682957"/>
    <lineage>
        <taxon>Eukaryota</taxon>
        <taxon>Fungi</taxon>
        <taxon>Dikarya</taxon>
        <taxon>Basidiomycota</taxon>
        <taxon>Agaricomycotina</taxon>
        <taxon>Agaricomycetes</taxon>
        <taxon>Agaricomycetidae</taxon>
        <taxon>Agaricales</taxon>
        <taxon>Marasmiineae</taxon>
        <taxon>Omphalotaceae</taxon>
        <taxon>Marasmiellus</taxon>
    </lineage>
</organism>
<name>A0ABR1JI98_9AGAR</name>
<sequence length="85" mass="9322">MSPDCQTAKSQGNMYEFPISGDTNLYEGGPIKGVITERVMFRVDQDTYRQQGWDGSSIVYYCAMGSHSAPATGNQLRDCGLYAGQ</sequence>
<proteinExistence type="predicted"/>
<reference evidence="1 2" key="1">
    <citation type="submission" date="2024-01" db="EMBL/GenBank/DDBJ databases">
        <title>A draft genome for the cacao thread blight pathogen Marasmiellus scandens.</title>
        <authorList>
            <person name="Baruah I.K."/>
            <person name="Leung J."/>
            <person name="Bukari Y."/>
            <person name="Amoako-Attah I."/>
            <person name="Meinhardt L.W."/>
            <person name="Bailey B.A."/>
            <person name="Cohen S.P."/>
        </authorList>
    </citation>
    <scope>NUCLEOTIDE SEQUENCE [LARGE SCALE GENOMIC DNA]</scope>
    <source>
        <strain evidence="1 2">GH-19</strain>
    </source>
</reference>
<protein>
    <submittedName>
        <fullName evidence="1">Uncharacterized protein</fullName>
    </submittedName>
</protein>
<gene>
    <name evidence="1" type="ORF">VKT23_007739</name>
</gene>
<dbReference type="Proteomes" id="UP001498398">
    <property type="component" value="Unassembled WGS sequence"/>
</dbReference>